<dbReference type="RefSeq" id="WP_014467280.1">
    <property type="nucleotide sequence ID" value="NC_017186.1"/>
</dbReference>
<dbReference type="AlphaFoldDB" id="A0A9R0P0T4"/>
<dbReference type="GeneID" id="92877296"/>
<evidence type="ECO:0000259" key="1">
    <source>
        <dbReference type="Pfam" id="PF08546"/>
    </source>
</evidence>
<protein>
    <recommendedName>
        <fullName evidence="1">Ketopantoate reductase C-terminal domain-containing protein</fullName>
    </recommendedName>
</protein>
<dbReference type="Gene3D" id="1.10.1040.10">
    <property type="entry name" value="N-(1-d-carboxylethyl)-l-norvaline Dehydrogenase, domain 2"/>
    <property type="match status" value="1"/>
</dbReference>
<sequence>MTSRLQDLCSFLPSMYRDLSAGQPTEVEHVFGDLVARADALGIAVPLLGLATVHLRVHQNRARSTGV</sequence>
<dbReference type="Pfam" id="PF08546">
    <property type="entry name" value="ApbA_C"/>
    <property type="match status" value="1"/>
</dbReference>
<accession>A0A9R0P0T4</accession>
<name>A0A9R0P0T4_AMYMS</name>
<dbReference type="KEGG" id="amn:RAM_28315"/>
<feature type="domain" description="Ketopantoate reductase C-terminal" evidence="1">
    <location>
        <begin position="10"/>
        <end position="57"/>
    </location>
</feature>
<dbReference type="InterPro" id="IPR013752">
    <property type="entry name" value="KPA_reductase"/>
</dbReference>
<dbReference type="InterPro" id="IPR008927">
    <property type="entry name" value="6-PGluconate_DH-like_C_sf"/>
</dbReference>
<evidence type="ECO:0000313" key="3">
    <source>
        <dbReference type="Proteomes" id="UP000006138"/>
    </source>
</evidence>
<dbReference type="Proteomes" id="UP000006138">
    <property type="component" value="Chromosome"/>
</dbReference>
<gene>
    <name evidence="2" type="ordered locus">RAM_28315</name>
</gene>
<dbReference type="EMBL" id="CP002896">
    <property type="protein sequence ID" value="AEK44140.1"/>
    <property type="molecule type" value="Genomic_DNA"/>
</dbReference>
<reference evidence="2 3" key="1">
    <citation type="journal article" date="2011" name="J. Bacteriol.">
        <title>Whole genome sequence of the rifamycin B-producing strain Amycolatopsis mediterranei S699.</title>
        <authorList>
            <person name="Verma M."/>
            <person name="Kaur J."/>
            <person name="Kumar M."/>
            <person name="Kumari K."/>
            <person name="Saxena A."/>
            <person name="Anand S."/>
            <person name="Nigam A."/>
            <person name="Ravi V."/>
            <person name="Raghuvanshi S."/>
            <person name="Khurana P."/>
            <person name="Tyagi A.K."/>
            <person name="Khurana J.P."/>
            <person name="Lal R."/>
        </authorList>
    </citation>
    <scope>NUCLEOTIDE SEQUENCE [LARGE SCALE GENOMIC DNA]</scope>
    <source>
        <strain evidence="2 3">S699</strain>
    </source>
</reference>
<dbReference type="SUPFAM" id="SSF48179">
    <property type="entry name" value="6-phosphogluconate dehydrogenase C-terminal domain-like"/>
    <property type="match status" value="1"/>
</dbReference>
<keyword evidence="3" id="KW-1185">Reference proteome</keyword>
<evidence type="ECO:0000313" key="2">
    <source>
        <dbReference type="EMBL" id="AEK44140.1"/>
    </source>
</evidence>
<proteinExistence type="predicted"/>
<organism evidence="2 3">
    <name type="scientific">Amycolatopsis mediterranei (strain S699)</name>
    <name type="common">Nocardia mediterranei</name>
    <dbReference type="NCBI Taxonomy" id="713604"/>
    <lineage>
        <taxon>Bacteria</taxon>
        <taxon>Bacillati</taxon>
        <taxon>Actinomycetota</taxon>
        <taxon>Actinomycetes</taxon>
        <taxon>Pseudonocardiales</taxon>
        <taxon>Pseudonocardiaceae</taxon>
        <taxon>Amycolatopsis</taxon>
    </lineage>
</organism>
<dbReference type="InterPro" id="IPR013328">
    <property type="entry name" value="6PGD_dom2"/>
</dbReference>